<feature type="signal peptide" evidence="1">
    <location>
        <begin position="1"/>
        <end position="22"/>
    </location>
</feature>
<keyword evidence="3" id="KW-1185">Reference proteome</keyword>
<protein>
    <recommendedName>
        <fullName evidence="4">Heme-binding protein</fullName>
    </recommendedName>
</protein>
<dbReference type="PANTHER" id="PTHR34309:SF10">
    <property type="entry name" value="SLR1406 PROTEIN"/>
    <property type="match status" value="1"/>
</dbReference>
<sequence length="168" mass="17483">MKSFITGAALLMMSAGFSSVHAQDETAFVTFKSLKPEVAMKLAVATMEACREGGYQVSAVVVDRFGQTQATIRDRYAGVHTVNTARGKAWTSVSFRSATLEIQQEIKAGNLSAGLRDIPGALALGGGLPIESAGTIVGGIGVSGAPSPKIDEECAESGLEEISDLLDF</sequence>
<evidence type="ECO:0008006" key="4">
    <source>
        <dbReference type="Google" id="ProtNLM"/>
    </source>
</evidence>
<evidence type="ECO:0000313" key="2">
    <source>
        <dbReference type="EMBL" id="GHB23157.1"/>
    </source>
</evidence>
<dbReference type="EMBL" id="BMXE01000001">
    <property type="protein sequence ID" value="GHB23157.1"/>
    <property type="molecule type" value="Genomic_DNA"/>
</dbReference>
<gene>
    <name evidence="2" type="ORF">GCM10007094_09310</name>
</gene>
<accession>A0ABQ3E2Y0</accession>
<dbReference type="PANTHER" id="PTHR34309">
    <property type="entry name" value="SLR1406 PROTEIN"/>
    <property type="match status" value="1"/>
</dbReference>
<dbReference type="RefSeq" id="WP_189435542.1">
    <property type="nucleotide sequence ID" value="NZ_BMXE01000001.1"/>
</dbReference>
<evidence type="ECO:0000313" key="3">
    <source>
        <dbReference type="Proteomes" id="UP000637980"/>
    </source>
</evidence>
<dbReference type="Gene3D" id="3.30.450.150">
    <property type="entry name" value="Haem-degrading domain"/>
    <property type="match status" value="1"/>
</dbReference>
<dbReference type="Pfam" id="PF03928">
    <property type="entry name" value="HbpS-like"/>
    <property type="match status" value="1"/>
</dbReference>
<comment type="caution">
    <text evidence="2">The sequence shown here is derived from an EMBL/GenBank/DDBJ whole genome shotgun (WGS) entry which is preliminary data.</text>
</comment>
<dbReference type="InterPro" id="IPR005624">
    <property type="entry name" value="PduO/GlcC-like"/>
</dbReference>
<dbReference type="InterPro" id="IPR038084">
    <property type="entry name" value="PduO/GlcC-like_sf"/>
</dbReference>
<dbReference type="Proteomes" id="UP000637980">
    <property type="component" value="Unassembled WGS sequence"/>
</dbReference>
<proteinExistence type="predicted"/>
<keyword evidence="1" id="KW-0732">Signal</keyword>
<dbReference type="InterPro" id="IPR052517">
    <property type="entry name" value="GlcG_carb_metab_protein"/>
</dbReference>
<organism evidence="2 3">
    <name type="scientific">Pseudovibrio japonicus</name>
    <dbReference type="NCBI Taxonomy" id="366534"/>
    <lineage>
        <taxon>Bacteria</taxon>
        <taxon>Pseudomonadati</taxon>
        <taxon>Pseudomonadota</taxon>
        <taxon>Alphaproteobacteria</taxon>
        <taxon>Hyphomicrobiales</taxon>
        <taxon>Stappiaceae</taxon>
        <taxon>Pseudovibrio</taxon>
    </lineage>
</organism>
<name>A0ABQ3E2Y0_9HYPH</name>
<feature type="chain" id="PRO_5047124514" description="Heme-binding protein" evidence="1">
    <location>
        <begin position="23"/>
        <end position="168"/>
    </location>
</feature>
<evidence type="ECO:0000256" key="1">
    <source>
        <dbReference type="SAM" id="SignalP"/>
    </source>
</evidence>
<reference evidence="3" key="1">
    <citation type="journal article" date="2019" name="Int. J. Syst. Evol. Microbiol.">
        <title>The Global Catalogue of Microorganisms (GCM) 10K type strain sequencing project: providing services to taxonomists for standard genome sequencing and annotation.</title>
        <authorList>
            <consortium name="The Broad Institute Genomics Platform"/>
            <consortium name="The Broad Institute Genome Sequencing Center for Infectious Disease"/>
            <person name="Wu L."/>
            <person name="Ma J."/>
        </authorList>
    </citation>
    <scope>NUCLEOTIDE SEQUENCE [LARGE SCALE GENOMIC DNA]</scope>
    <source>
        <strain evidence="3">KCTC 12861</strain>
    </source>
</reference>
<dbReference type="SUPFAM" id="SSF143744">
    <property type="entry name" value="GlcG-like"/>
    <property type="match status" value="1"/>
</dbReference>